<feature type="domain" description="Ketoreductase" evidence="3">
    <location>
        <begin position="6"/>
        <end position="162"/>
    </location>
</feature>
<dbReference type="CDD" id="cd05233">
    <property type="entry name" value="SDR_c"/>
    <property type="match status" value="1"/>
</dbReference>
<name>A0A6L8UYN3_9BACL</name>
<evidence type="ECO:0000256" key="2">
    <source>
        <dbReference type="ARBA" id="ARBA00023002"/>
    </source>
</evidence>
<dbReference type="AlphaFoldDB" id="A0A6L8UYN3"/>
<keyword evidence="2" id="KW-0560">Oxidoreductase</keyword>
<dbReference type="SUPFAM" id="SSF51735">
    <property type="entry name" value="NAD(P)-binding Rossmann-fold domains"/>
    <property type="match status" value="1"/>
</dbReference>
<dbReference type="PANTHER" id="PTHR43639">
    <property type="entry name" value="OXIDOREDUCTASE, SHORT-CHAIN DEHYDROGENASE/REDUCTASE FAMILY (AFU_ORTHOLOGUE AFUA_5G02870)"/>
    <property type="match status" value="1"/>
</dbReference>
<dbReference type="PRINTS" id="PR00081">
    <property type="entry name" value="GDHRDH"/>
</dbReference>
<dbReference type="FunFam" id="3.40.50.720:FF:000084">
    <property type="entry name" value="Short-chain dehydrogenase reductase"/>
    <property type="match status" value="1"/>
</dbReference>
<evidence type="ECO:0000313" key="5">
    <source>
        <dbReference type="Proteomes" id="UP000481087"/>
    </source>
</evidence>
<dbReference type="SMART" id="SM00822">
    <property type="entry name" value="PKS_KR"/>
    <property type="match status" value="1"/>
</dbReference>
<dbReference type="GO" id="GO:0016491">
    <property type="term" value="F:oxidoreductase activity"/>
    <property type="evidence" value="ECO:0007669"/>
    <property type="project" value="UniProtKB-KW"/>
</dbReference>
<keyword evidence="5" id="KW-1185">Reference proteome</keyword>
<dbReference type="RefSeq" id="WP_161407340.1">
    <property type="nucleotide sequence ID" value="NZ_WTUZ01000016.1"/>
</dbReference>
<dbReference type="PANTHER" id="PTHR43639:SF1">
    <property type="entry name" value="SHORT-CHAIN DEHYDROGENASE_REDUCTASE FAMILY PROTEIN"/>
    <property type="match status" value="1"/>
</dbReference>
<dbReference type="InterPro" id="IPR036291">
    <property type="entry name" value="NAD(P)-bd_dom_sf"/>
</dbReference>
<accession>A0A6L8UYN3</accession>
<dbReference type="GO" id="GO:0008206">
    <property type="term" value="P:bile acid metabolic process"/>
    <property type="evidence" value="ECO:0007669"/>
    <property type="project" value="UniProtKB-ARBA"/>
</dbReference>
<dbReference type="Proteomes" id="UP000481087">
    <property type="component" value="Unassembled WGS sequence"/>
</dbReference>
<organism evidence="4 5">
    <name type="scientific">Paenibacillus silvestris</name>
    <dbReference type="NCBI Taxonomy" id="2606219"/>
    <lineage>
        <taxon>Bacteria</taxon>
        <taxon>Bacillati</taxon>
        <taxon>Bacillota</taxon>
        <taxon>Bacilli</taxon>
        <taxon>Bacillales</taxon>
        <taxon>Paenibacillaceae</taxon>
        <taxon>Paenibacillus</taxon>
    </lineage>
</organism>
<dbReference type="InterPro" id="IPR057326">
    <property type="entry name" value="KR_dom"/>
</dbReference>
<dbReference type="PRINTS" id="PR00080">
    <property type="entry name" value="SDRFAMILY"/>
</dbReference>
<dbReference type="Pfam" id="PF13561">
    <property type="entry name" value="adh_short_C2"/>
    <property type="match status" value="1"/>
</dbReference>
<reference evidence="4 5" key="1">
    <citation type="submission" date="2019-12" db="EMBL/GenBank/DDBJ databases">
        <title>Paenibacillus sp. nov. sp. isolated from soil.</title>
        <authorList>
            <person name="Kim J."/>
            <person name="Jeong S.E."/>
            <person name="Jung H.S."/>
            <person name="Jeon C.O."/>
        </authorList>
    </citation>
    <scope>NUCLEOTIDE SEQUENCE [LARGE SCALE GENOMIC DNA]</scope>
    <source>
        <strain evidence="4 5">5J-6</strain>
    </source>
</reference>
<dbReference type="Gene3D" id="3.40.50.720">
    <property type="entry name" value="NAD(P)-binding Rossmann-like Domain"/>
    <property type="match status" value="1"/>
</dbReference>
<dbReference type="EMBL" id="WTUZ01000016">
    <property type="protein sequence ID" value="MZQ83175.1"/>
    <property type="molecule type" value="Genomic_DNA"/>
</dbReference>
<dbReference type="InterPro" id="IPR002347">
    <property type="entry name" value="SDR_fam"/>
</dbReference>
<proteinExistence type="inferred from homology"/>
<comment type="similarity">
    <text evidence="1">Belongs to the short-chain dehydrogenases/reductases (SDR) family.</text>
</comment>
<sequence length="247" mass="26042">MSVQNKVVVITGGSSGMGKAAAIELVKRGAKVVINGRREQELAETAKEIDPTGANVGYVAGDIADPQTAERLISETLSRFGRIDTLINNAGIFIAKPFTDTTEDEFESVLSTNVKGFFYVTKRAVSEMLKAGSGHIVNITASGGADQPMKAVTSVLTALGKGGLNAATKSLAIEYADKGIRVNAVAPGVMKTPMHAVETHDYLAQLHPVGRMGEVQDIVDAILYLESAQFVTGEILHVDGGQNAGQW</sequence>
<evidence type="ECO:0000256" key="1">
    <source>
        <dbReference type="ARBA" id="ARBA00006484"/>
    </source>
</evidence>
<comment type="caution">
    <text evidence="4">The sequence shown here is derived from an EMBL/GenBank/DDBJ whole genome shotgun (WGS) entry which is preliminary data.</text>
</comment>
<evidence type="ECO:0000259" key="3">
    <source>
        <dbReference type="SMART" id="SM00822"/>
    </source>
</evidence>
<evidence type="ECO:0000313" key="4">
    <source>
        <dbReference type="EMBL" id="MZQ83175.1"/>
    </source>
</evidence>
<gene>
    <name evidence="4" type="ORF">GQF01_13755</name>
</gene>
<protein>
    <submittedName>
        <fullName evidence="4">SDR family oxidoreductase</fullName>
    </submittedName>
</protein>